<dbReference type="GO" id="GO:0015074">
    <property type="term" value="P:DNA integration"/>
    <property type="evidence" value="ECO:0007669"/>
    <property type="project" value="InterPro"/>
</dbReference>
<dbReference type="RefSeq" id="WP_135879073.1">
    <property type="nucleotide sequence ID" value="NZ_SRSO01000051.1"/>
</dbReference>
<dbReference type="OrthoDB" id="9801717at2"/>
<dbReference type="Pfam" id="PF00589">
    <property type="entry name" value="Phage_integrase"/>
    <property type="match status" value="1"/>
</dbReference>
<protein>
    <recommendedName>
        <fullName evidence="2">Tyr recombinase domain-containing protein</fullName>
    </recommendedName>
</protein>
<dbReference type="InterPro" id="IPR013762">
    <property type="entry name" value="Integrase-like_cat_sf"/>
</dbReference>
<dbReference type="GO" id="GO:0006310">
    <property type="term" value="P:DNA recombination"/>
    <property type="evidence" value="ECO:0007669"/>
    <property type="project" value="UniProtKB-KW"/>
</dbReference>
<gene>
    <name evidence="3" type="ORF">EM932_20465</name>
</gene>
<evidence type="ECO:0000313" key="4">
    <source>
        <dbReference type="Proteomes" id="UP000307602"/>
    </source>
</evidence>
<dbReference type="AlphaFoldDB" id="A0A4S1DQS5"/>
<dbReference type="EMBL" id="SRSO01000051">
    <property type="protein sequence ID" value="TGV00250.1"/>
    <property type="molecule type" value="Genomic_DNA"/>
</dbReference>
<keyword evidence="1" id="KW-0233">DNA recombination</keyword>
<accession>A0A4S1DQS5</accession>
<organism evidence="3 4">
    <name type="scientific">Flavivirga rizhaonensis</name>
    <dbReference type="NCBI Taxonomy" id="2559571"/>
    <lineage>
        <taxon>Bacteria</taxon>
        <taxon>Pseudomonadati</taxon>
        <taxon>Bacteroidota</taxon>
        <taxon>Flavobacteriia</taxon>
        <taxon>Flavobacteriales</taxon>
        <taxon>Flavobacteriaceae</taxon>
        <taxon>Flavivirga</taxon>
    </lineage>
</organism>
<feature type="domain" description="Tyr recombinase" evidence="2">
    <location>
        <begin position="3"/>
        <end position="36"/>
    </location>
</feature>
<evidence type="ECO:0000313" key="3">
    <source>
        <dbReference type="EMBL" id="TGV00250.1"/>
    </source>
</evidence>
<reference evidence="3 4" key="1">
    <citation type="submission" date="2019-04" db="EMBL/GenBank/DDBJ databases">
        <authorList>
            <person name="Liu A."/>
        </authorList>
    </citation>
    <scope>NUCLEOTIDE SEQUENCE [LARGE SCALE GENOMIC DNA]</scope>
    <source>
        <strain evidence="3 4">RZ03</strain>
    </source>
</reference>
<dbReference type="Gene3D" id="1.10.443.10">
    <property type="entry name" value="Intergrase catalytic core"/>
    <property type="match status" value="1"/>
</dbReference>
<dbReference type="InterPro" id="IPR011010">
    <property type="entry name" value="DNA_brk_join_enz"/>
</dbReference>
<evidence type="ECO:0000256" key="1">
    <source>
        <dbReference type="ARBA" id="ARBA00023172"/>
    </source>
</evidence>
<keyword evidence="4" id="KW-1185">Reference proteome</keyword>
<proteinExistence type="predicted"/>
<dbReference type="SUPFAM" id="SSF56349">
    <property type="entry name" value="DNA breaking-rejoining enzymes"/>
    <property type="match status" value="1"/>
</dbReference>
<name>A0A4S1DQS5_9FLAO</name>
<dbReference type="Proteomes" id="UP000307602">
    <property type="component" value="Unassembled WGS sequence"/>
</dbReference>
<sequence length="47" mass="5316">MPTYLLEEGMDLRYIQILLVGHNSSKTTEIYTHVATNSFTGIEDLLS</sequence>
<comment type="caution">
    <text evidence="3">The sequence shown here is derived from an EMBL/GenBank/DDBJ whole genome shotgun (WGS) entry which is preliminary data.</text>
</comment>
<dbReference type="InterPro" id="IPR002104">
    <property type="entry name" value="Integrase_catalytic"/>
</dbReference>
<evidence type="ECO:0000259" key="2">
    <source>
        <dbReference type="Pfam" id="PF00589"/>
    </source>
</evidence>
<dbReference type="GO" id="GO:0003677">
    <property type="term" value="F:DNA binding"/>
    <property type="evidence" value="ECO:0007669"/>
    <property type="project" value="InterPro"/>
</dbReference>